<keyword evidence="3" id="KW-1185">Reference proteome</keyword>
<comment type="caution">
    <text evidence="2">The sequence shown here is derived from an EMBL/GenBank/DDBJ whole genome shotgun (WGS) entry which is preliminary data.</text>
</comment>
<reference evidence="2 3" key="1">
    <citation type="journal article" date="2013" name="PLoS ONE">
        <title>Predicting the Proteins of Angomonas deanei, Strigomonas culicis and Their Respective Endosymbionts Reveals New Aspects of the Trypanosomatidae Family.</title>
        <authorList>
            <person name="Motta M.C."/>
            <person name="Martins A.C."/>
            <person name="de Souza S.S."/>
            <person name="Catta-Preta C.M."/>
            <person name="Silva R."/>
            <person name="Klein C.C."/>
            <person name="de Almeida L.G."/>
            <person name="de Lima Cunha O."/>
            <person name="Ciapina L.P."/>
            <person name="Brocchi M."/>
            <person name="Colabardini A.C."/>
            <person name="de Araujo Lima B."/>
            <person name="Machado C.R."/>
            <person name="de Almeida Soares C.M."/>
            <person name="Probst C.M."/>
            <person name="de Menezes C.B."/>
            <person name="Thompson C.E."/>
            <person name="Bartholomeu D.C."/>
            <person name="Gradia D.F."/>
            <person name="Pavoni D.P."/>
            <person name="Grisard E.C."/>
            <person name="Fantinatti-Garboggini F."/>
            <person name="Marchini F.K."/>
            <person name="Rodrigues-Luiz G.F."/>
            <person name="Wagner G."/>
            <person name="Goldman G.H."/>
            <person name="Fietto J.L."/>
            <person name="Elias M.C."/>
            <person name="Goldman M.H."/>
            <person name="Sagot M.F."/>
            <person name="Pereira M."/>
            <person name="Stoco P.H."/>
            <person name="de Mendonca-Neto R.P."/>
            <person name="Teixeira S.M."/>
            <person name="Maciel T.E."/>
            <person name="de Oliveira Mendes T.A."/>
            <person name="Urmenyi T.P."/>
            <person name="de Souza W."/>
            <person name="Schenkman S."/>
            <person name="de Vasconcelos A.T."/>
        </authorList>
    </citation>
    <scope>NUCLEOTIDE SEQUENCE [LARGE SCALE GENOMIC DNA]</scope>
</reference>
<protein>
    <submittedName>
        <fullName evidence="2">Uncharacterized protein</fullName>
    </submittedName>
</protein>
<name>S9UPZ9_9TRYP</name>
<dbReference type="EMBL" id="ATMH01010939">
    <property type="protein sequence ID" value="EPY16701.1"/>
    <property type="molecule type" value="Genomic_DNA"/>
</dbReference>
<gene>
    <name evidence="2" type="ORF">STCU_11051</name>
</gene>
<sequence length="156" mass="16578">MSTVKRRLVYVADESDSLLADLSDTPPTRKTRGSKLQVTPSDGGGSPRASAHVASDVDPSLLVSWSGFVLADGSGQLRIPTSSEEGLQLLTSLRECVKFLKKHVNSDYIESSDSSSSSQESTSTSTDEESGDDDPLKRENGAAALRSGMARRGRMG</sequence>
<feature type="compositionally biased region" description="Low complexity" evidence="1">
    <location>
        <begin position="107"/>
        <end position="125"/>
    </location>
</feature>
<proteinExistence type="predicted"/>
<dbReference type="AlphaFoldDB" id="S9UPZ9"/>
<dbReference type="Proteomes" id="UP000015354">
    <property type="component" value="Unassembled WGS sequence"/>
</dbReference>
<accession>S9UPZ9</accession>
<evidence type="ECO:0000256" key="1">
    <source>
        <dbReference type="SAM" id="MobiDB-lite"/>
    </source>
</evidence>
<feature type="region of interest" description="Disordered" evidence="1">
    <location>
        <begin position="20"/>
        <end position="54"/>
    </location>
</feature>
<evidence type="ECO:0000313" key="2">
    <source>
        <dbReference type="EMBL" id="EPY16701.1"/>
    </source>
</evidence>
<evidence type="ECO:0000313" key="3">
    <source>
        <dbReference type="Proteomes" id="UP000015354"/>
    </source>
</evidence>
<feature type="region of interest" description="Disordered" evidence="1">
    <location>
        <begin position="107"/>
        <end position="156"/>
    </location>
</feature>
<dbReference type="OrthoDB" id="445357at2759"/>
<organism evidence="2 3">
    <name type="scientific">Strigomonas culicis</name>
    <dbReference type="NCBI Taxonomy" id="28005"/>
    <lineage>
        <taxon>Eukaryota</taxon>
        <taxon>Discoba</taxon>
        <taxon>Euglenozoa</taxon>
        <taxon>Kinetoplastea</taxon>
        <taxon>Metakinetoplastina</taxon>
        <taxon>Trypanosomatida</taxon>
        <taxon>Trypanosomatidae</taxon>
        <taxon>Strigomonadinae</taxon>
        <taxon>Strigomonas</taxon>
    </lineage>
</organism>